<dbReference type="Proteomes" id="UP000281741">
    <property type="component" value="Chromosome"/>
</dbReference>
<dbReference type="Proteomes" id="UP000274073">
    <property type="component" value="Chromosome"/>
</dbReference>
<dbReference type="EMBL" id="CP033915">
    <property type="protein sequence ID" value="AZA88786.1"/>
    <property type="molecule type" value="Genomic_DNA"/>
</dbReference>
<accession>A0AAD0YKH6</accession>
<evidence type="ECO:0000313" key="1">
    <source>
        <dbReference type="EMBL" id="AZA88786.1"/>
    </source>
</evidence>
<protein>
    <submittedName>
        <fullName evidence="1">Uncharacterized protein</fullName>
    </submittedName>
</protein>
<gene>
    <name evidence="1" type="ORF">EG349_19410</name>
    <name evidence="2" type="ORF">EG353_18130</name>
</gene>
<name>A0AAD0YKH6_9FLAO</name>
<dbReference type="RefSeq" id="WP_123855422.1">
    <property type="nucleotide sequence ID" value="NZ_CP033912.1"/>
</dbReference>
<evidence type="ECO:0000313" key="3">
    <source>
        <dbReference type="Proteomes" id="UP000274073"/>
    </source>
</evidence>
<reference evidence="3 4" key="1">
    <citation type="submission" date="2018-11" db="EMBL/GenBank/DDBJ databases">
        <title>Proposal to divide the Flavobacteriaceae and reorganize its genera based on Amino Acid Identity values calculated from whole genome sequences.</title>
        <authorList>
            <person name="Nicholson A.C."/>
            <person name="Gulvik C.A."/>
            <person name="Whitney A.M."/>
            <person name="Humrighouse B.W."/>
            <person name="Bell M."/>
            <person name="Holmes B."/>
            <person name="Steigerwalt A.G."/>
            <person name="Villarma A."/>
            <person name="Sheth M."/>
            <person name="Batra D."/>
            <person name="Pryor J."/>
            <person name="Bernardet J.-F."/>
            <person name="Hugo C."/>
            <person name="Kampfer P."/>
            <person name="Newman J."/>
            <person name="McQuiston J.R."/>
        </authorList>
    </citation>
    <scope>NUCLEOTIDE SEQUENCE [LARGE SCALE GENOMIC DNA]</scope>
    <source>
        <strain evidence="1 3">G0207</strain>
        <strain evidence="2 4">H5143</strain>
    </source>
</reference>
<keyword evidence="4" id="KW-1185">Reference proteome</keyword>
<organism evidence="1 3">
    <name type="scientific">Chryseobacterium shandongense</name>
    <dbReference type="NCBI Taxonomy" id="1493872"/>
    <lineage>
        <taxon>Bacteria</taxon>
        <taxon>Pseudomonadati</taxon>
        <taxon>Bacteroidota</taxon>
        <taxon>Flavobacteriia</taxon>
        <taxon>Flavobacteriales</taxon>
        <taxon>Weeksellaceae</taxon>
        <taxon>Chryseobacterium group</taxon>
        <taxon>Chryseobacterium</taxon>
    </lineage>
</organism>
<dbReference type="AlphaFoldDB" id="A0AAD0YKH6"/>
<proteinExistence type="predicted"/>
<sequence length="280" mass="32504">MKKNEITTKEKLKTYFKTGKYPTESQFAELIDSLKLEDDVLTNKELVNFSNMQASLSNGSIIYTNSASEDSEFSIVVSSEDDEEQVLTLSNTNREKKLYFYGSSPYRIRPKNFTAKGLEAYEYYCFYSRIDNAYAVNRLFGNNLPSISETLELGTVNNDYYIQIYKLNFEQEIHNLHTTFTFVNKTIIPIRYAVYGDYWCNPFTAQNMITDHYNVSDYLNCYYKADFSEFDGSIECKIFNADNNDLIQAVYLTSEQQNQDVWGGTIIGSRNVRIECDYVE</sequence>
<dbReference type="EMBL" id="CP033912">
    <property type="protein sequence ID" value="AZA97330.1"/>
    <property type="molecule type" value="Genomic_DNA"/>
</dbReference>
<evidence type="ECO:0000313" key="4">
    <source>
        <dbReference type="Proteomes" id="UP000281741"/>
    </source>
</evidence>
<evidence type="ECO:0000313" key="2">
    <source>
        <dbReference type="EMBL" id="AZA97330.1"/>
    </source>
</evidence>